<dbReference type="GO" id="GO:0035091">
    <property type="term" value="F:phosphatidylinositol binding"/>
    <property type="evidence" value="ECO:0007669"/>
    <property type="project" value="InterPro"/>
</dbReference>
<dbReference type="Proteomes" id="UP001141434">
    <property type="component" value="Unassembled WGS sequence"/>
</dbReference>
<dbReference type="PROSITE" id="PS50909">
    <property type="entry name" value="GAT"/>
    <property type="match status" value="1"/>
</dbReference>
<dbReference type="InterPro" id="IPR008942">
    <property type="entry name" value="ENTH_VHS"/>
</dbReference>
<dbReference type="Gene3D" id="1.25.40.90">
    <property type="match status" value="1"/>
</dbReference>
<dbReference type="OrthoDB" id="5393057at2759"/>
<organism evidence="3 4">
    <name type="scientific">Penicillium alfredii</name>
    <dbReference type="NCBI Taxonomy" id="1506179"/>
    <lineage>
        <taxon>Eukaryota</taxon>
        <taxon>Fungi</taxon>
        <taxon>Dikarya</taxon>
        <taxon>Ascomycota</taxon>
        <taxon>Pezizomycotina</taxon>
        <taxon>Eurotiomycetes</taxon>
        <taxon>Eurotiomycetidae</taxon>
        <taxon>Eurotiales</taxon>
        <taxon>Aspergillaceae</taxon>
        <taxon>Penicillium</taxon>
    </lineage>
</organism>
<feature type="compositionally biased region" description="Polar residues" evidence="1">
    <location>
        <begin position="357"/>
        <end position="375"/>
    </location>
</feature>
<dbReference type="GO" id="GO:0043130">
    <property type="term" value="F:ubiquitin binding"/>
    <property type="evidence" value="ECO:0007669"/>
    <property type="project" value="InterPro"/>
</dbReference>
<dbReference type="Gene3D" id="1.20.58.160">
    <property type="match status" value="1"/>
</dbReference>
<dbReference type="CDD" id="cd21383">
    <property type="entry name" value="GAT_GGA_Tom1-like"/>
    <property type="match status" value="1"/>
</dbReference>
<dbReference type="EMBL" id="JAPMSZ010000009">
    <property type="protein sequence ID" value="KAJ5091398.1"/>
    <property type="molecule type" value="Genomic_DNA"/>
</dbReference>
<sequence>MKRFLGNLSRRSSTSDDSGTDYPDDSPEGILLKEINTFCDSSESPDNTNFLRNPQGNEYVRLPRIVELAESSPNAAKAAALRIRRYLADPAGTPPHVQFNAIMVMRILGDNPGHSFTCNFDAKFVATIKNQLRNGRDPLVQRTLRQYLMTAEVVRAGDQDLALLMQMWGKERQKAHRTPNDYWPMGGSQPQQSNPMYRSLYNNYHPPVNSIPQADELAARIAESRNSAKLLTQFVQSTPPAEIEENELIKEFADRCRTASRIIQSFIHATNPPPDENTLLTLIETNDELSVALSQQQRAMLKARKLRGSSTPSSSNVNSPSPPNEPVTSGAARPVPPVPSRDSTQSPVQRVPVPERPSTTMSGGRSNAPKNTPATTARYEYNSADFQVQNPFADDYAAPESEANGNRQPQNSHESSNDRARP</sequence>
<feature type="domain" description="GAT" evidence="2">
    <location>
        <begin position="212"/>
        <end position="301"/>
    </location>
</feature>
<evidence type="ECO:0000313" key="3">
    <source>
        <dbReference type="EMBL" id="KAJ5091398.1"/>
    </source>
</evidence>
<feature type="compositionally biased region" description="Low complexity" evidence="1">
    <location>
        <begin position="309"/>
        <end position="319"/>
    </location>
</feature>
<comment type="caution">
    <text evidence="3">The sequence shown here is derived from an EMBL/GenBank/DDBJ whole genome shotgun (WGS) entry which is preliminary data.</text>
</comment>
<feature type="compositionally biased region" description="Acidic residues" evidence="1">
    <location>
        <begin position="18"/>
        <end position="27"/>
    </location>
</feature>
<feature type="region of interest" description="Disordered" evidence="1">
    <location>
        <begin position="300"/>
        <end position="422"/>
    </location>
</feature>
<keyword evidence="4" id="KW-1185">Reference proteome</keyword>
<gene>
    <name evidence="3" type="ORF">NUU61_006268</name>
</gene>
<evidence type="ECO:0000259" key="2">
    <source>
        <dbReference type="PROSITE" id="PS50909"/>
    </source>
</evidence>
<dbReference type="AlphaFoldDB" id="A0A9W9F0L5"/>
<name>A0A9W9F0L5_9EURO</name>
<dbReference type="SUPFAM" id="SSF48464">
    <property type="entry name" value="ENTH/VHS domain"/>
    <property type="match status" value="1"/>
</dbReference>
<feature type="compositionally biased region" description="Polar residues" evidence="1">
    <location>
        <begin position="403"/>
        <end position="414"/>
    </location>
</feature>
<accession>A0A9W9F0L5</accession>
<protein>
    <recommendedName>
        <fullName evidence="2">GAT domain-containing protein</fullName>
    </recommendedName>
</protein>
<dbReference type="Pfam" id="PF03127">
    <property type="entry name" value="GAT"/>
    <property type="match status" value="1"/>
</dbReference>
<dbReference type="InterPro" id="IPR004152">
    <property type="entry name" value="GAT_dom"/>
</dbReference>
<evidence type="ECO:0000256" key="1">
    <source>
        <dbReference type="SAM" id="MobiDB-lite"/>
    </source>
</evidence>
<proteinExistence type="predicted"/>
<dbReference type="RefSeq" id="XP_056509596.1">
    <property type="nucleotide sequence ID" value="XM_056656796.1"/>
</dbReference>
<dbReference type="GeneID" id="81395965"/>
<dbReference type="SUPFAM" id="SSF89009">
    <property type="entry name" value="GAT-like domain"/>
    <property type="match status" value="1"/>
</dbReference>
<evidence type="ECO:0000313" key="4">
    <source>
        <dbReference type="Proteomes" id="UP001141434"/>
    </source>
</evidence>
<feature type="region of interest" description="Disordered" evidence="1">
    <location>
        <begin position="1"/>
        <end position="27"/>
    </location>
</feature>
<reference evidence="3" key="2">
    <citation type="journal article" date="2023" name="IMA Fungus">
        <title>Comparative genomic study of the Penicillium genus elucidates a diverse pangenome and 15 lateral gene transfer events.</title>
        <authorList>
            <person name="Petersen C."/>
            <person name="Sorensen T."/>
            <person name="Nielsen M.R."/>
            <person name="Sondergaard T.E."/>
            <person name="Sorensen J.L."/>
            <person name="Fitzpatrick D.A."/>
            <person name="Frisvad J.C."/>
            <person name="Nielsen K.L."/>
        </authorList>
    </citation>
    <scope>NUCLEOTIDE SEQUENCE</scope>
    <source>
        <strain evidence="3">IBT 34128</strain>
    </source>
</reference>
<dbReference type="InterPro" id="IPR038425">
    <property type="entry name" value="GAT_sf"/>
</dbReference>
<reference evidence="3" key="1">
    <citation type="submission" date="2022-11" db="EMBL/GenBank/DDBJ databases">
        <authorList>
            <person name="Petersen C."/>
        </authorList>
    </citation>
    <scope>NUCLEOTIDE SEQUENCE</scope>
    <source>
        <strain evidence="3">IBT 34128</strain>
    </source>
</reference>